<dbReference type="Proteomes" id="UP001274896">
    <property type="component" value="Unassembled WGS sequence"/>
</dbReference>
<proteinExistence type="predicted"/>
<gene>
    <name evidence="1" type="ORF">QTP70_034561</name>
</gene>
<reference evidence="1" key="1">
    <citation type="submission" date="2023-06" db="EMBL/GenBank/DDBJ databases">
        <title>Male Hemibagrus guttatus genome.</title>
        <authorList>
            <person name="Bian C."/>
        </authorList>
    </citation>
    <scope>NUCLEOTIDE SEQUENCE</scope>
    <source>
        <strain evidence="1">Male_cb2023</strain>
        <tissue evidence="1">Muscle</tissue>
    </source>
</reference>
<protein>
    <submittedName>
        <fullName evidence="1">Uncharacterized protein</fullName>
    </submittedName>
</protein>
<evidence type="ECO:0000313" key="2">
    <source>
        <dbReference type="Proteomes" id="UP001274896"/>
    </source>
</evidence>
<keyword evidence="2" id="KW-1185">Reference proteome</keyword>
<dbReference type="EMBL" id="JAUCMX010000004">
    <property type="protein sequence ID" value="KAK3549333.1"/>
    <property type="molecule type" value="Genomic_DNA"/>
</dbReference>
<organism evidence="1 2">
    <name type="scientific">Hemibagrus guttatus</name>
    <dbReference type="NCBI Taxonomy" id="175788"/>
    <lineage>
        <taxon>Eukaryota</taxon>
        <taxon>Metazoa</taxon>
        <taxon>Chordata</taxon>
        <taxon>Craniata</taxon>
        <taxon>Vertebrata</taxon>
        <taxon>Euteleostomi</taxon>
        <taxon>Actinopterygii</taxon>
        <taxon>Neopterygii</taxon>
        <taxon>Teleostei</taxon>
        <taxon>Ostariophysi</taxon>
        <taxon>Siluriformes</taxon>
        <taxon>Bagridae</taxon>
        <taxon>Hemibagrus</taxon>
    </lineage>
</organism>
<accession>A0AAE0VDG4</accession>
<sequence length="134" mass="15326">METSAWCLSAGPRYHEKGYRIKFTTLHFRACHYCWQTPNQVPLLLLLRAIEHFPIPDQDSGFYSWYFVVPRKMGAASNFGPAASKLCIEDFQVQDAHTQTYCAANQVQGLGIRVLNYLDDWLILDQLKAMAASH</sequence>
<name>A0AAE0VDG4_9TELE</name>
<dbReference type="AlphaFoldDB" id="A0AAE0VDG4"/>
<evidence type="ECO:0000313" key="1">
    <source>
        <dbReference type="EMBL" id="KAK3549333.1"/>
    </source>
</evidence>
<comment type="caution">
    <text evidence="1">The sequence shown here is derived from an EMBL/GenBank/DDBJ whole genome shotgun (WGS) entry which is preliminary data.</text>
</comment>